<sequence>MYPYITCRIPTFKPDEFQMFSPAPFSDNPDVVKQRQAIDYSEKITFEMARNDLASRTVRIYADGVFDLFHHGHANLLLQAKTSFPNVHLIAGVCGDEETHRVKGSTVLNEDERFEIVRHCRYVDEVYRRSPFTLDMDFIQEMKIDFVAHDDIPYPLQGETKDVYQKFRDTQMFVATKRSDGVSTTDVVGRILEDFDSFVIRNAAREILSENPVQK</sequence>
<evidence type="ECO:0000256" key="4">
    <source>
        <dbReference type="ARBA" id="ARBA00022695"/>
    </source>
</evidence>
<dbReference type="GO" id="GO:0031210">
    <property type="term" value="F:phosphatidylcholine binding"/>
    <property type="evidence" value="ECO:0007669"/>
    <property type="project" value="TreeGrafter"/>
</dbReference>
<proteinExistence type="inferred from homology"/>
<dbReference type="PANTHER" id="PTHR10739:SF13">
    <property type="entry name" value="CHOLINE-PHOSPHATE CYTIDYLYLTRANSFERASE"/>
    <property type="match status" value="1"/>
</dbReference>
<dbReference type="PANTHER" id="PTHR10739">
    <property type="entry name" value="CYTIDYLYLTRANSFERASE"/>
    <property type="match status" value="1"/>
</dbReference>
<evidence type="ECO:0000256" key="1">
    <source>
        <dbReference type="ARBA" id="ARBA00010101"/>
    </source>
</evidence>
<comment type="similarity">
    <text evidence="1">Belongs to the cytidylyltransferase family.</text>
</comment>
<evidence type="ECO:0000313" key="12">
    <source>
        <dbReference type="Proteomes" id="UP000298663"/>
    </source>
</evidence>
<accession>A0A4U5NCY5</accession>
<dbReference type="STRING" id="34508.A0A4U5NCY5"/>
<evidence type="ECO:0000256" key="8">
    <source>
        <dbReference type="ARBA" id="ARBA00025706"/>
    </source>
</evidence>
<evidence type="ECO:0000256" key="2">
    <source>
        <dbReference type="ARBA" id="ARBA00022516"/>
    </source>
</evidence>
<evidence type="ECO:0000259" key="10">
    <source>
        <dbReference type="Pfam" id="PF01467"/>
    </source>
</evidence>
<feature type="domain" description="Cytidyltransferase-like" evidence="10">
    <location>
        <begin position="61"/>
        <end position="188"/>
    </location>
</feature>
<evidence type="ECO:0000313" key="11">
    <source>
        <dbReference type="EMBL" id="TKR80440.1"/>
    </source>
</evidence>
<dbReference type="GO" id="GO:0004105">
    <property type="term" value="F:choline-phosphate cytidylyltransferase activity"/>
    <property type="evidence" value="ECO:0007669"/>
    <property type="project" value="UniProtKB-EC"/>
</dbReference>
<comment type="caution">
    <text evidence="11">The sequence shown here is derived from an EMBL/GenBank/DDBJ whole genome shotgun (WGS) entry which is preliminary data.</text>
</comment>
<evidence type="ECO:0000256" key="9">
    <source>
        <dbReference type="ARBA" id="ARBA00026101"/>
    </source>
</evidence>
<dbReference type="InterPro" id="IPR045049">
    <property type="entry name" value="Pcy1-like"/>
</dbReference>
<reference evidence="11 12" key="2">
    <citation type="journal article" date="2019" name="G3 (Bethesda)">
        <title>Hybrid Assembly of the Genome of the Entomopathogenic Nematode Steinernema carpocapsae Identifies the X-Chromosome.</title>
        <authorList>
            <person name="Serra L."/>
            <person name="Macchietto M."/>
            <person name="Macias-Munoz A."/>
            <person name="McGill C.J."/>
            <person name="Rodriguez I.M."/>
            <person name="Rodriguez B."/>
            <person name="Murad R."/>
            <person name="Mortazavi A."/>
        </authorList>
    </citation>
    <scope>NUCLEOTIDE SEQUENCE [LARGE SCALE GENOMIC DNA]</scope>
    <source>
        <strain evidence="11 12">ALL</strain>
    </source>
</reference>
<keyword evidence="5" id="KW-0443">Lipid metabolism</keyword>
<dbReference type="Proteomes" id="UP000298663">
    <property type="component" value="Unassembled WGS sequence"/>
</dbReference>
<reference evidence="11 12" key="1">
    <citation type="journal article" date="2015" name="Genome Biol.">
        <title>Comparative genomics of Steinernema reveals deeply conserved gene regulatory networks.</title>
        <authorList>
            <person name="Dillman A.R."/>
            <person name="Macchietto M."/>
            <person name="Porter C.F."/>
            <person name="Rogers A."/>
            <person name="Williams B."/>
            <person name="Antoshechkin I."/>
            <person name="Lee M.M."/>
            <person name="Goodwin Z."/>
            <person name="Lu X."/>
            <person name="Lewis E.E."/>
            <person name="Goodrich-Blair H."/>
            <person name="Stock S.P."/>
            <person name="Adams B.J."/>
            <person name="Sternberg P.W."/>
            <person name="Mortazavi A."/>
        </authorList>
    </citation>
    <scope>NUCLEOTIDE SEQUENCE [LARGE SCALE GENOMIC DNA]</scope>
    <source>
        <strain evidence="11 12">ALL</strain>
    </source>
</reference>
<dbReference type="NCBIfam" id="TIGR00125">
    <property type="entry name" value="cyt_tran_rel"/>
    <property type="match status" value="1"/>
</dbReference>
<keyword evidence="2" id="KW-0444">Lipid biosynthesis</keyword>
<organism evidence="11 12">
    <name type="scientific">Steinernema carpocapsae</name>
    <name type="common">Entomopathogenic nematode</name>
    <dbReference type="NCBI Taxonomy" id="34508"/>
    <lineage>
        <taxon>Eukaryota</taxon>
        <taxon>Metazoa</taxon>
        <taxon>Ecdysozoa</taxon>
        <taxon>Nematoda</taxon>
        <taxon>Chromadorea</taxon>
        <taxon>Rhabditida</taxon>
        <taxon>Tylenchina</taxon>
        <taxon>Panagrolaimomorpha</taxon>
        <taxon>Strongyloidoidea</taxon>
        <taxon>Steinernematidae</taxon>
        <taxon>Steinernema</taxon>
    </lineage>
</organism>
<dbReference type="Pfam" id="PF01467">
    <property type="entry name" value="CTP_transf_like"/>
    <property type="match status" value="1"/>
</dbReference>
<evidence type="ECO:0000256" key="3">
    <source>
        <dbReference type="ARBA" id="ARBA00022679"/>
    </source>
</evidence>
<evidence type="ECO:0000256" key="7">
    <source>
        <dbReference type="ARBA" id="ARBA00023264"/>
    </source>
</evidence>
<keyword evidence="6" id="KW-0594">Phospholipid biosynthesis</keyword>
<dbReference type="CDD" id="cd02174">
    <property type="entry name" value="CCT"/>
    <property type="match status" value="1"/>
</dbReference>
<dbReference type="AlphaFoldDB" id="A0A4U5NCY5"/>
<dbReference type="InterPro" id="IPR014729">
    <property type="entry name" value="Rossmann-like_a/b/a_fold"/>
</dbReference>
<keyword evidence="3" id="KW-0808">Transferase</keyword>
<gene>
    <name evidence="11" type="ORF">L596_014514</name>
</gene>
<dbReference type="OrthoDB" id="17102at2759"/>
<dbReference type="EMBL" id="AZBU02000004">
    <property type="protein sequence ID" value="TKR80440.1"/>
    <property type="molecule type" value="Genomic_DNA"/>
</dbReference>
<name>A0A4U5NCY5_STECR</name>
<dbReference type="UniPathway" id="UPA00753">
    <property type="reaction ID" value="UER00739"/>
</dbReference>
<keyword evidence="7" id="KW-1208">Phospholipid metabolism</keyword>
<dbReference type="EC" id="2.7.7.15" evidence="9"/>
<protein>
    <recommendedName>
        <fullName evidence="9">choline-phosphate cytidylyltransferase</fullName>
        <ecNumber evidence="9">2.7.7.15</ecNumber>
    </recommendedName>
</protein>
<dbReference type="InterPro" id="IPR004821">
    <property type="entry name" value="Cyt_trans-like"/>
</dbReference>
<dbReference type="Gene3D" id="3.40.50.620">
    <property type="entry name" value="HUPs"/>
    <property type="match status" value="1"/>
</dbReference>
<dbReference type="SUPFAM" id="SSF52374">
    <property type="entry name" value="Nucleotidylyl transferase"/>
    <property type="match status" value="1"/>
</dbReference>
<evidence type="ECO:0000256" key="6">
    <source>
        <dbReference type="ARBA" id="ARBA00023209"/>
    </source>
</evidence>
<keyword evidence="4" id="KW-0548">Nucleotidyltransferase</keyword>
<keyword evidence="12" id="KW-1185">Reference proteome</keyword>
<dbReference type="InterPro" id="IPR041723">
    <property type="entry name" value="CCT"/>
</dbReference>
<evidence type="ECO:0000256" key="5">
    <source>
        <dbReference type="ARBA" id="ARBA00023098"/>
    </source>
</evidence>
<comment type="pathway">
    <text evidence="8">Phospholipid metabolism; phosphatidylcholine biosynthesis; phosphatidylcholine from phosphocholine: step 1/2.</text>
</comment>